<dbReference type="eggNOG" id="COG1715">
    <property type="taxonomic scope" value="Bacteria"/>
</dbReference>
<accession>I3YF12</accession>
<dbReference type="Pfam" id="PF14338">
    <property type="entry name" value="Mrr_N"/>
    <property type="match status" value="1"/>
</dbReference>
<dbReference type="HOGENOM" id="CLU_117611_0_0_6"/>
<reference evidence="3 4" key="1">
    <citation type="submission" date="2012-06" db="EMBL/GenBank/DDBJ databases">
        <title>Complete sequence of Thiocystis violascens DSM 198.</title>
        <authorList>
            <consortium name="US DOE Joint Genome Institute"/>
            <person name="Lucas S."/>
            <person name="Han J."/>
            <person name="Lapidus A."/>
            <person name="Cheng J.-F."/>
            <person name="Goodwin L."/>
            <person name="Pitluck S."/>
            <person name="Peters L."/>
            <person name="Ovchinnikova G."/>
            <person name="Teshima H."/>
            <person name="Detter J.C."/>
            <person name="Han C."/>
            <person name="Tapia R."/>
            <person name="Land M."/>
            <person name="Hauser L."/>
            <person name="Kyrpides N."/>
            <person name="Ivanova N."/>
            <person name="Pagani I."/>
            <person name="Vogl K."/>
            <person name="Liu Z."/>
            <person name="Frigaard N.-U."/>
            <person name="Bryant D."/>
            <person name="Woyke T."/>
        </authorList>
    </citation>
    <scope>NUCLEOTIDE SEQUENCE [LARGE SCALE GENOMIC DNA]</scope>
    <source>
        <strain evidence="4">ATCC 17096 / DSM 198 / 6111</strain>
    </source>
</reference>
<feature type="compositionally biased region" description="Pro residues" evidence="1">
    <location>
        <begin position="77"/>
        <end position="90"/>
    </location>
</feature>
<protein>
    <recommendedName>
        <fullName evidence="2">Restriction system protein Mrr-like N-terminal domain-containing protein</fullName>
    </recommendedName>
</protein>
<keyword evidence="4" id="KW-1185">Reference proteome</keyword>
<feature type="domain" description="Restriction system protein Mrr-like N-terminal" evidence="2">
    <location>
        <begin position="106"/>
        <end position="191"/>
    </location>
</feature>
<evidence type="ECO:0000256" key="1">
    <source>
        <dbReference type="SAM" id="MobiDB-lite"/>
    </source>
</evidence>
<evidence type="ECO:0000259" key="2">
    <source>
        <dbReference type="Pfam" id="PF14338"/>
    </source>
</evidence>
<gene>
    <name evidence="3" type="ordered locus">Thivi_3734</name>
</gene>
<dbReference type="AlphaFoldDB" id="I3YF12"/>
<dbReference type="Proteomes" id="UP000006062">
    <property type="component" value="Chromosome"/>
</dbReference>
<dbReference type="KEGG" id="tvi:Thivi_3734"/>
<dbReference type="STRING" id="765911.Thivi_3734"/>
<organism evidence="3 4">
    <name type="scientific">Thiocystis violascens (strain ATCC 17096 / DSM 198 / 6111)</name>
    <name type="common">Chromatium violascens</name>
    <dbReference type="NCBI Taxonomy" id="765911"/>
    <lineage>
        <taxon>Bacteria</taxon>
        <taxon>Pseudomonadati</taxon>
        <taxon>Pseudomonadota</taxon>
        <taxon>Gammaproteobacteria</taxon>
        <taxon>Chromatiales</taxon>
        <taxon>Chromatiaceae</taxon>
        <taxon>Thiocystis</taxon>
    </lineage>
</organism>
<evidence type="ECO:0000313" key="4">
    <source>
        <dbReference type="Proteomes" id="UP000006062"/>
    </source>
</evidence>
<evidence type="ECO:0000313" key="3">
    <source>
        <dbReference type="EMBL" id="AFL75580.1"/>
    </source>
</evidence>
<name>I3YF12_THIV6</name>
<proteinExistence type="predicted"/>
<feature type="region of interest" description="Disordered" evidence="1">
    <location>
        <begin position="74"/>
        <end position="99"/>
    </location>
</feature>
<dbReference type="InterPro" id="IPR025745">
    <property type="entry name" value="Mrr-like_N_dom"/>
</dbReference>
<dbReference type="EMBL" id="CP003154">
    <property type="protein sequence ID" value="AFL75580.1"/>
    <property type="molecule type" value="Genomic_DNA"/>
</dbReference>
<sequence>MEPIPSEVDEAFEILLEEIEEVVNKHFDALASAGSERNITDAKQILERAEKLSDYRQKVSAIRKEWRTLQIVSVEPPATPKQPQPKPQQPTPSGRLARGQRTPEEAFYLAILDSLVEMGGSGPIAAVIDRVHEKMKSRLKEPDLQLLKSTNMPRWRNTAMWARNNLKEEKLMKSDSPFGIWAITEAGKAWAKLEHDKKV</sequence>